<evidence type="ECO:0000313" key="26">
    <source>
        <dbReference type="Proteomes" id="UP000807159"/>
    </source>
</evidence>
<dbReference type="InterPro" id="IPR013320">
    <property type="entry name" value="ConA-like_dom_sf"/>
</dbReference>
<dbReference type="PROSITE" id="PS50011">
    <property type="entry name" value="PROTEIN_KINASE_DOM"/>
    <property type="match status" value="1"/>
</dbReference>
<evidence type="ECO:0000256" key="8">
    <source>
        <dbReference type="ARBA" id="ARBA00022527"/>
    </source>
</evidence>
<evidence type="ECO:0000256" key="2">
    <source>
        <dbReference type="ARBA" id="ARBA00004479"/>
    </source>
</evidence>
<keyword evidence="19" id="KW-0325">Glycoprotein</keyword>
<dbReference type="SUPFAM" id="SSF49899">
    <property type="entry name" value="Concanavalin A-like lectins/glucanases"/>
    <property type="match status" value="1"/>
</dbReference>
<comment type="subcellular location">
    <subcellularLocation>
        <location evidence="1">Cell membrane</location>
    </subcellularLocation>
    <subcellularLocation>
        <location evidence="2">Membrane</location>
        <topology evidence="2">Single-pass type I membrane protein</topology>
    </subcellularLocation>
</comment>
<dbReference type="GO" id="GO:0042742">
    <property type="term" value="P:defense response to bacterium"/>
    <property type="evidence" value="ECO:0007669"/>
    <property type="project" value="UniProtKB-ARBA"/>
</dbReference>
<evidence type="ECO:0000256" key="12">
    <source>
        <dbReference type="ARBA" id="ARBA00022734"/>
    </source>
</evidence>
<dbReference type="PROSITE" id="PS00108">
    <property type="entry name" value="PROTEIN_KINASE_ST"/>
    <property type="match status" value="1"/>
</dbReference>
<evidence type="ECO:0000256" key="6">
    <source>
        <dbReference type="ARBA" id="ARBA00012513"/>
    </source>
</evidence>
<dbReference type="Proteomes" id="UP000807159">
    <property type="component" value="Chromosome 8"/>
</dbReference>
<evidence type="ECO:0000256" key="21">
    <source>
        <dbReference type="ARBA" id="ARBA00048679"/>
    </source>
</evidence>
<keyword evidence="18" id="KW-0675">Receptor</keyword>
<dbReference type="EC" id="2.7.11.1" evidence="6"/>
<dbReference type="InterPro" id="IPR011009">
    <property type="entry name" value="Kinase-like_dom_sf"/>
</dbReference>
<comment type="similarity">
    <text evidence="4">In the N-terminal section; belongs to the leguminous lectin family.</text>
</comment>
<dbReference type="GO" id="GO:0005524">
    <property type="term" value="F:ATP binding"/>
    <property type="evidence" value="ECO:0007669"/>
    <property type="project" value="UniProtKB-KW"/>
</dbReference>
<keyword evidence="10" id="KW-0812">Transmembrane</keyword>
<comment type="similarity">
    <text evidence="5">In the C-terminal section; belongs to the protein kinase superfamily. Ser/Thr protein kinase family.</text>
</comment>
<evidence type="ECO:0000256" key="4">
    <source>
        <dbReference type="ARBA" id="ARBA00008536"/>
    </source>
</evidence>
<keyword evidence="7" id="KW-1003">Cell membrane</keyword>
<gene>
    <name evidence="25" type="ORF">H0E87_016351</name>
</gene>
<evidence type="ECO:0000256" key="11">
    <source>
        <dbReference type="ARBA" id="ARBA00022729"/>
    </source>
</evidence>
<keyword evidence="17" id="KW-0472">Membrane</keyword>
<evidence type="ECO:0000256" key="3">
    <source>
        <dbReference type="ARBA" id="ARBA00007606"/>
    </source>
</evidence>
<sequence>MSQKLTLFLFLIFLANQNHVLTQLDDLYFQGFNDVRNNMSLNGAAEIEKNGLLSLTNNSKSVLGHAFYSHPIKFKNSTNGKAFSFSTAFVFAVVPKYPNLGGHGLAFTLSTSNELPGAFPRKYLGLLNTTVSGSFSYHIFSVEFDTHKDYDFFDINDNHVGVNINSMISNKSVPAAYFLLSSEKEELDLTSGNPIQAWVDYDSVKNQLEVRLSPSSTKPIYPILSIDIDLSSILNDSMYVGFSSSTGMLTSTHYVLGWSFSVNGEAKSFSMSSLPSLPETKDLLIKDADMIEGWELQVGPRRFSYQELREATRGFREKELLGFGGFGKYIFEEPKTILKWEQRFKIVKDVASGLLYLHEEWEQTVIHRDIKAGNVLLDSELNGRLGDFGLAKLYERGSNPITTKVVGTLGYLAPELTKTGKPTTSSDVFAFGALLLEVICGRRPIEPKALPEELILVDWVWDKWKSGAILDVVDPRLNGEFDETEAVLLLKLGLMCSNYVPKARPLMRKIVRYLEGEVALPELVAAPDVYDGENADASTDSGDESKDHMYFYPQSS</sequence>
<feature type="signal peptide" evidence="23">
    <location>
        <begin position="1"/>
        <end position="22"/>
    </location>
</feature>
<dbReference type="Gene3D" id="1.10.510.10">
    <property type="entry name" value="Transferase(Phosphotransferase) domain 1"/>
    <property type="match status" value="1"/>
</dbReference>
<proteinExistence type="inferred from homology"/>
<feature type="chain" id="PRO_5035751096" description="non-specific serine/threonine protein kinase" evidence="23">
    <location>
        <begin position="23"/>
        <end position="556"/>
    </location>
</feature>
<evidence type="ECO:0000256" key="13">
    <source>
        <dbReference type="ARBA" id="ARBA00022741"/>
    </source>
</evidence>
<feature type="domain" description="Protein kinase" evidence="24">
    <location>
        <begin position="234"/>
        <end position="523"/>
    </location>
</feature>
<reference evidence="25" key="1">
    <citation type="journal article" date="2021" name="J. Hered.">
        <title>Genome Assembly of Salicaceae Populus deltoides (Eastern Cottonwood) I-69 Based on Nanopore Sequencing and Hi-C Technologies.</title>
        <authorList>
            <person name="Bai S."/>
            <person name="Wu H."/>
            <person name="Zhang J."/>
            <person name="Pan Z."/>
            <person name="Zhao W."/>
            <person name="Li Z."/>
            <person name="Tong C."/>
        </authorList>
    </citation>
    <scope>NUCLEOTIDE SEQUENCE</scope>
    <source>
        <tissue evidence="25">Leaf</tissue>
    </source>
</reference>
<evidence type="ECO:0000256" key="20">
    <source>
        <dbReference type="ARBA" id="ARBA00047899"/>
    </source>
</evidence>
<comment type="catalytic activity">
    <reaction evidence="20">
        <text>L-threonyl-[protein] + ATP = O-phospho-L-threonyl-[protein] + ADP + H(+)</text>
        <dbReference type="Rhea" id="RHEA:46608"/>
        <dbReference type="Rhea" id="RHEA-COMP:11060"/>
        <dbReference type="Rhea" id="RHEA-COMP:11605"/>
        <dbReference type="ChEBI" id="CHEBI:15378"/>
        <dbReference type="ChEBI" id="CHEBI:30013"/>
        <dbReference type="ChEBI" id="CHEBI:30616"/>
        <dbReference type="ChEBI" id="CHEBI:61977"/>
        <dbReference type="ChEBI" id="CHEBI:456216"/>
        <dbReference type="EC" id="2.7.11.1"/>
    </reaction>
</comment>
<evidence type="ECO:0000256" key="14">
    <source>
        <dbReference type="ARBA" id="ARBA00022777"/>
    </source>
</evidence>
<evidence type="ECO:0000256" key="15">
    <source>
        <dbReference type="ARBA" id="ARBA00022840"/>
    </source>
</evidence>
<evidence type="ECO:0000256" key="22">
    <source>
        <dbReference type="SAM" id="MobiDB-lite"/>
    </source>
</evidence>
<evidence type="ECO:0000256" key="9">
    <source>
        <dbReference type="ARBA" id="ARBA00022679"/>
    </source>
</evidence>
<comment type="similarity">
    <text evidence="3">Belongs to the leguminous lectin family.</text>
</comment>
<protein>
    <recommendedName>
        <fullName evidence="6">non-specific serine/threonine protein kinase</fullName>
        <ecNumber evidence="6">2.7.11.1</ecNumber>
    </recommendedName>
</protein>
<evidence type="ECO:0000256" key="18">
    <source>
        <dbReference type="ARBA" id="ARBA00023170"/>
    </source>
</evidence>
<dbReference type="GO" id="GO:0002229">
    <property type="term" value="P:defense response to oomycetes"/>
    <property type="evidence" value="ECO:0007669"/>
    <property type="project" value="UniProtKB-ARBA"/>
</dbReference>
<dbReference type="GO" id="GO:0004674">
    <property type="term" value="F:protein serine/threonine kinase activity"/>
    <property type="evidence" value="ECO:0007669"/>
    <property type="project" value="UniProtKB-KW"/>
</dbReference>
<evidence type="ECO:0000256" key="5">
    <source>
        <dbReference type="ARBA" id="ARBA00010217"/>
    </source>
</evidence>
<evidence type="ECO:0000259" key="24">
    <source>
        <dbReference type="PROSITE" id="PS50011"/>
    </source>
</evidence>
<dbReference type="EMBL" id="JACEGQ020000008">
    <property type="protein sequence ID" value="KAH8501524.1"/>
    <property type="molecule type" value="Genomic_DNA"/>
</dbReference>
<keyword evidence="9" id="KW-0808">Transferase</keyword>
<comment type="catalytic activity">
    <reaction evidence="21">
        <text>L-seryl-[protein] + ATP = O-phospho-L-seryl-[protein] + ADP + H(+)</text>
        <dbReference type="Rhea" id="RHEA:17989"/>
        <dbReference type="Rhea" id="RHEA-COMP:9863"/>
        <dbReference type="Rhea" id="RHEA-COMP:11604"/>
        <dbReference type="ChEBI" id="CHEBI:15378"/>
        <dbReference type="ChEBI" id="CHEBI:29999"/>
        <dbReference type="ChEBI" id="CHEBI:30616"/>
        <dbReference type="ChEBI" id="CHEBI:83421"/>
        <dbReference type="ChEBI" id="CHEBI:456216"/>
        <dbReference type="EC" id="2.7.11.1"/>
    </reaction>
</comment>
<dbReference type="SUPFAM" id="SSF56112">
    <property type="entry name" value="Protein kinase-like (PK-like)"/>
    <property type="match status" value="1"/>
</dbReference>
<organism evidence="25 26">
    <name type="scientific">Populus deltoides</name>
    <name type="common">Eastern poplar</name>
    <name type="synonym">Eastern cottonwood</name>
    <dbReference type="NCBI Taxonomy" id="3696"/>
    <lineage>
        <taxon>Eukaryota</taxon>
        <taxon>Viridiplantae</taxon>
        <taxon>Streptophyta</taxon>
        <taxon>Embryophyta</taxon>
        <taxon>Tracheophyta</taxon>
        <taxon>Spermatophyta</taxon>
        <taxon>Magnoliopsida</taxon>
        <taxon>eudicotyledons</taxon>
        <taxon>Gunneridae</taxon>
        <taxon>Pentapetalae</taxon>
        <taxon>rosids</taxon>
        <taxon>fabids</taxon>
        <taxon>Malpighiales</taxon>
        <taxon>Salicaceae</taxon>
        <taxon>Saliceae</taxon>
        <taxon>Populus</taxon>
    </lineage>
</organism>
<dbReference type="FunFam" id="2.60.120.200:FF:000086">
    <property type="entry name" value="L-type lectin-domain containing receptor kinase S.4"/>
    <property type="match status" value="1"/>
</dbReference>
<keyword evidence="13" id="KW-0547">Nucleotide-binding</keyword>
<dbReference type="Pfam" id="PF00069">
    <property type="entry name" value="Pkinase"/>
    <property type="match status" value="1"/>
</dbReference>
<dbReference type="PANTHER" id="PTHR27007">
    <property type="match status" value="1"/>
</dbReference>
<dbReference type="AlphaFoldDB" id="A0A8T2Y8Q1"/>
<dbReference type="Gene3D" id="2.60.120.200">
    <property type="match status" value="1"/>
</dbReference>
<evidence type="ECO:0000256" key="19">
    <source>
        <dbReference type="ARBA" id="ARBA00023180"/>
    </source>
</evidence>
<keyword evidence="26" id="KW-1185">Reference proteome</keyword>
<dbReference type="SMART" id="SM00220">
    <property type="entry name" value="S_TKc"/>
    <property type="match status" value="1"/>
</dbReference>
<dbReference type="GO" id="GO:0005886">
    <property type="term" value="C:plasma membrane"/>
    <property type="evidence" value="ECO:0007669"/>
    <property type="project" value="UniProtKB-SubCell"/>
</dbReference>
<dbReference type="InterPro" id="IPR001220">
    <property type="entry name" value="Legume_lectin_dom"/>
</dbReference>
<keyword evidence="12" id="KW-0430">Lectin</keyword>
<dbReference type="GO" id="GO:0030246">
    <property type="term" value="F:carbohydrate binding"/>
    <property type="evidence" value="ECO:0007669"/>
    <property type="project" value="UniProtKB-KW"/>
</dbReference>
<dbReference type="InterPro" id="IPR000719">
    <property type="entry name" value="Prot_kinase_dom"/>
</dbReference>
<evidence type="ECO:0000256" key="10">
    <source>
        <dbReference type="ARBA" id="ARBA00022692"/>
    </source>
</evidence>
<dbReference type="Pfam" id="PF00139">
    <property type="entry name" value="Lectin_legB"/>
    <property type="match status" value="1"/>
</dbReference>
<dbReference type="CDD" id="cd06899">
    <property type="entry name" value="lectin_legume_LecRK_Arcelin_ConA"/>
    <property type="match status" value="1"/>
</dbReference>
<evidence type="ECO:0000256" key="7">
    <source>
        <dbReference type="ARBA" id="ARBA00022475"/>
    </source>
</evidence>
<keyword evidence="8" id="KW-0723">Serine/threonine-protein kinase</keyword>
<dbReference type="InterPro" id="IPR008271">
    <property type="entry name" value="Ser/Thr_kinase_AS"/>
</dbReference>
<evidence type="ECO:0000256" key="17">
    <source>
        <dbReference type="ARBA" id="ARBA00023136"/>
    </source>
</evidence>
<name>A0A8T2Y8Q1_POPDE</name>
<feature type="region of interest" description="Disordered" evidence="22">
    <location>
        <begin position="531"/>
        <end position="556"/>
    </location>
</feature>
<dbReference type="InterPro" id="IPR050528">
    <property type="entry name" value="L-type_Lectin-RKs"/>
</dbReference>
<keyword evidence="11 23" id="KW-0732">Signal</keyword>
<evidence type="ECO:0000313" key="25">
    <source>
        <dbReference type="EMBL" id="KAH8501524.1"/>
    </source>
</evidence>
<evidence type="ECO:0000256" key="23">
    <source>
        <dbReference type="SAM" id="SignalP"/>
    </source>
</evidence>
<keyword evidence="15" id="KW-0067">ATP-binding</keyword>
<dbReference type="FunFam" id="1.10.510.10:FF:000108">
    <property type="entry name" value="L-type lectin-domain containing receptor kinase S.4"/>
    <property type="match status" value="1"/>
</dbReference>
<comment type="caution">
    <text evidence="25">The sequence shown here is derived from an EMBL/GenBank/DDBJ whole genome shotgun (WGS) entry which is preliminary data.</text>
</comment>
<evidence type="ECO:0000256" key="16">
    <source>
        <dbReference type="ARBA" id="ARBA00022989"/>
    </source>
</evidence>
<evidence type="ECO:0000256" key="1">
    <source>
        <dbReference type="ARBA" id="ARBA00004236"/>
    </source>
</evidence>
<keyword evidence="16" id="KW-1133">Transmembrane helix</keyword>
<keyword evidence="14" id="KW-0418">Kinase</keyword>
<accession>A0A8T2Y8Q1</accession>